<dbReference type="AlphaFoldDB" id="A0A9P8A5X3"/>
<feature type="compositionally biased region" description="Basic residues" evidence="1">
    <location>
        <begin position="85"/>
        <end position="110"/>
    </location>
</feature>
<evidence type="ECO:0000256" key="1">
    <source>
        <dbReference type="SAM" id="MobiDB-lite"/>
    </source>
</evidence>
<sequence>MVKLTTLLLASVAILACSASAQVPTESHSNSVADIERYSPVDALVQSEALELSEEEAKVSILPFPGPHSNGSLLRRAERTQPEKQKKKPSKSSTKNPKKSTGKSTKKAAKPAKPSTQAAKKPAKPSPKLTKEQQLILNAHNKLRARHQAPPLVWNNNAAIWGADWIKKCQIAHSDRSGKNLGENLAWGTKGMFKDFGAVVKAWYDEVKGYNYVNPNNSRGVTSHFTQVVWRDTKSVGCAKTFCPNLNYELYICNYAGAGNMGGRYARNVLPPRK</sequence>
<proteinExistence type="predicted"/>
<dbReference type="PROSITE" id="PS51257">
    <property type="entry name" value="PROKAR_LIPOPROTEIN"/>
    <property type="match status" value="1"/>
</dbReference>
<dbReference type="Proteomes" id="UP000717515">
    <property type="component" value="Unassembled WGS sequence"/>
</dbReference>
<feature type="domain" description="SCP" evidence="3">
    <location>
        <begin position="131"/>
        <end position="263"/>
    </location>
</feature>
<dbReference type="EMBL" id="JAIFTL010000125">
    <property type="protein sequence ID" value="KAG9322887.1"/>
    <property type="molecule type" value="Genomic_DNA"/>
</dbReference>
<dbReference type="InterPro" id="IPR035940">
    <property type="entry name" value="CAP_sf"/>
</dbReference>
<dbReference type="Pfam" id="PF00188">
    <property type="entry name" value="CAP"/>
    <property type="match status" value="1"/>
</dbReference>
<feature type="region of interest" description="Disordered" evidence="1">
    <location>
        <begin position="61"/>
        <end position="130"/>
    </location>
</feature>
<organism evidence="4 5">
    <name type="scientific">Mortierella alpina</name>
    <name type="common">Oleaginous fungus</name>
    <name type="synonym">Mortierella renispora</name>
    <dbReference type="NCBI Taxonomy" id="64518"/>
    <lineage>
        <taxon>Eukaryota</taxon>
        <taxon>Fungi</taxon>
        <taxon>Fungi incertae sedis</taxon>
        <taxon>Mucoromycota</taxon>
        <taxon>Mortierellomycotina</taxon>
        <taxon>Mortierellomycetes</taxon>
        <taxon>Mortierellales</taxon>
        <taxon>Mortierellaceae</taxon>
        <taxon>Mortierella</taxon>
    </lineage>
</organism>
<evidence type="ECO:0000256" key="2">
    <source>
        <dbReference type="SAM" id="SignalP"/>
    </source>
</evidence>
<protein>
    <recommendedName>
        <fullName evidence="3">SCP domain-containing protein</fullName>
    </recommendedName>
</protein>
<dbReference type="PRINTS" id="PR00837">
    <property type="entry name" value="V5TPXLIKE"/>
</dbReference>
<comment type="caution">
    <text evidence="4">The sequence shown here is derived from an EMBL/GenBank/DDBJ whole genome shotgun (WGS) entry which is preliminary data.</text>
</comment>
<dbReference type="InterPro" id="IPR001283">
    <property type="entry name" value="CRISP-related"/>
</dbReference>
<dbReference type="SMART" id="SM00198">
    <property type="entry name" value="SCP"/>
    <property type="match status" value="1"/>
</dbReference>
<feature type="signal peptide" evidence="2">
    <location>
        <begin position="1"/>
        <end position="21"/>
    </location>
</feature>
<evidence type="ECO:0000259" key="3">
    <source>
        <dbReference type="SMART" id="SM00198"/>
    </source>
</evidence>
<dbReference type="PANTHER" id="PTHR10334">
    <property type="entry name" value="CYSTEINE-RICH SECRETORY PROTEIN-RELATED"/>
    <property type="match status" value="1"/>
</dbReference>
<accession>A0A9P8A5X3</accession>
<gene>
    <name evidence="4" type="ORF">KVV02_002396</name>
</gene>
<reference evidence="4" key="1">
    <citation type="submission" date="2021-07" db="EMBL/GenBank/DDBJ databases">
        <title>Draft genome of Mortierella alpina, strain LL118, isolated from an aspen leaf litter sample.</title>
        <authorList>
            <person name="Yang S."/>
            <person name="Vinatzer B.A."/>
        </authorList>
    </citation>
    <scope>NUCLEOTIDE SEQUENCE</scope>
    <source>
        <strain evidence="4">LL118</strain>
    </source>
</reference>
<dbReference type="InterPro" id="IPR014044">
    <property type="entry name" value="CAP_dom"/>
</dbReference>
<name>A0A9P8A5X3_MORAP</name>
<dbReference type="SUPFAM" id="SSF55797">
    <property type="entry name" value="PR-1-like"/>
    <property type="match status" value="1"/>
</dbReference>
<dbReference type="Gene3D" id="3.40.33.10">
    <property type="entry name" value="CAP"/>
    <property type="match status" value="1"/>
</dbReference>
<evidence type="ECO:0000313" key="5">
    <source>
        <dbReference type="Proteomes" id="UP000717515"/>
    </source>
</evidence>
<feature type="compositionally biased region" description="Low complexity" evidence="1">
    <location>
        <begin position="111"/>
        <end position="120"/>
    </location>
</feature>
<evidence type="ECO:0000313" key="4">
    <source>
        <dbReference type="EMBL" id="KAG9322887.1"/>
    </source>
</evidence>
<feature type="chain" id="PRO_5040125681" description="SCP domain-containing protein" evidence="2">
    <location>
        <begin position="22"/>
        <end position="274"/>
    </location>
</feature>
<feature type="compositionally biased region" description="Basic and acidic residues" evidence="1">
    <location>
        <begin position="75"/>
        <end position="84"/>
    </location>
</feature>
<keyword evidence="2" id="KW-0732">Signal</keyword>